<dbReference type="Gramene" id="TVU00308">
    <property type="protein sequence ID" value="TVU00308"/>
    <property type="gene ID" value="EJB05_54296"/>
</dbReference>
<evidence type="ECO:0000313" key="1">
    <source>
        <dbReference type="EMBL" id="TVU00308.1"/>
    </source>
</evidence>
<organism evidence="1 2">
    <name type="scientific">Eragrostis curvula</name>
    <name type="common">weeping love grass</name>
    <dbReference type="NCBI Taxonomy" id="38414"/>
    <lineage>
        <taxon>Eukaryota</taxon>
        <taxon>Viridiplantae</taxon>
        <taxon>Streptophyta</taxon>
        <taxon>Embryophyta</taxon>
        <taxon>Tracheophyta</taxon>
        <taxon>Spermatophyta</taxon>
        <taxon>Magnoliopsida</taxon>
        <taxon>Liliopsida</taxon>
        <taxon>Poales</taxon>
        <taxon>Poaceae</taxon>
        <taxon>PACMAD clade</taxon>
        <taxon>Chloridoideae</taxon>
        <taxon>Eragrostideae</taxon>
        <taxon>Eragrostidinae</taxon>
        <taxon>Eragrostis</taxon>
    </lineage>
</organism>
<sequence length="84" mass="9947">MVFDLLEQYNLTCENRAPIMMDLQSEPRLDMLSNKVYDGSVRGHNDEILSQAANKHRPWSVDTRMVHWEVFIRKEGRKISQEQN</sequence>
<gene>
    <name evidence="1" type="ORF">EJB05_54296</name>
</gene>
<dbReference type="AlphaFoldDB" id="A0A5J9SMS7"/>
<dbReference type="EMBL" id="RWGY01000611">
    <property type="protein sequence ID" value="TVU00308.1"/>
    <property type="molecule type" value="Genomic_DNA"/>
</dbReference>
<name>A0A5J9SMS7_9POAL</name>
<comment type="caution">
    <text evidence="1">The sequence shown here is derived from an EMBL/GenBank/DDBJ whole genome shotgun (WGS) entry which is preliminary data.</text>
</comment>
<accession>A0A5J9SMS7</accession>
<evidence type="ECO:0000313" key="2">
    <source>
        <dbReference type="Proteomes" id="UP000324897"/>
    </source>
</evidence>
<keyword evidence="2" id="KW-1185">Reference proteome</keyword>
<reference evidence="1 2" key="1">
    <citation type="journal article" date="2019" name="Sci. Rep.">
        <title>A high-quality genome of Eragrostis curvula grass provides insights into Poaceae evolution and supports new strategies to enhance forage quality.</title>
        <authorList>
            <person name="Carballo J."/>
            <person name="Santos B.A.C.M."/>
            <person name="Zappacosta D."/>
            <person name="Garbus I."/>
            <person name="Selva J.P."/>
            <person name="Gallo C.A."/>
            <person name="Diaz A."/>
            <person name="Albertini E."/>
            <person name="Caccamo M."/>
            <person name="Echenique V."/>
        </authorList>
    </citation>
    <scope>NUCLEOTIDE SEQUENCE [LARGE SCALE GENOMIC DNA]</scope>
    <source>
        <strain evidence="2">cv. Victoria</strain>
        <tissue evidence="1">Leaf</tissue>
    </source>
</reference>
<protein>
    <submittedName>
        <fullName evidence="1">Uncharacterized protein</fullName>
    </submittedName>
</protein>
<feature type="non-terminal residue" evidence="1">
    <location>
        <position position="1"/>
    </location>
</feature>
<proteinExistence type="predicted"/>
<dbReference type="Proteomes" id="UP000324897">
    <property type="component" value="Unassembled WGS sequence"/>
</dbReference>